<accession>A0A1M6FQH7</accession>
<keyword evidence="3" id="KW-1185">Reference proteome</keyword>
<protein>
    <submittedName>
        <fullName evidence="2">Uncharacterized protein</fullName>
    </submittedName>
</protein>
<evidence type="ECO:0000313" key="2">
    <source>
        <dbReference type="EMBL" id="SHI99952.1"/>
    </source>
</evidence>
<feature type="transmembrane region" description="Helical" evidence="1">
    <location>
        <begin position="6"/>
        <end position="29"/>
    </location>
</feature>
<dbReference type="Proteomes" id="UP000183954">
    <property type="component" value="Unassembled WGS sequence"/>
</dbReference>
<proteinExistence type="predicted"/>
<evidence type="ECO:0000256" key="1">
    <source>
        <dbReference type="SAM" id="Phobius"/>
    </source>
</evidence>
<gene>
    <name evidence="2" type="ORF">SAMN02746098_04987</name>
</gene>
<dbReference type="AlphaFoldDB" id="A0A1M6FQH7"/>
<keyword evidence="1" id="KW-0812">Transmembrane</keyword>
<sequence length="347" mass="39796">MSGETIGMLLAITSGMLSLVGLISIFISMNSQHNVQRSREILWSIFTLPYKKNLFLEKGAIGQEVFRTFLLYEQIINEKNTFLRRIISFAQITLTFCGLIWTTIVGYLLKQSFSSVERSILLFCVILADIFVLYFIIKIFGLLTSTSKVGRLPTVNELLDADILTAGSNIITLASVSSQLKIVNSEIYIGFPIPFKNLMVHISIQDTVESSESPVEKNYNFDLVNGIKDFKKLDYREFKLLDDDYCYYPIYDLSAFEKGVAQNSIFAKVELLSKQGYVSTEFYFEGLLTVNNTNFVIYPYSFIERFINRKSELDPFSRYIKRSGKSIDKETEWFNTGKSFLALFDEE</sequence>
<keyword evidence="1" id="KW-1133">Transmembrane helix</keyword>
<name>A0A1M6FQH7_9FIRM</name>
<dbReference type="RefSeq" id="WP_200797989.1">
    <property type="nucleotide sequence ID" value="NZ_FQXJ01000032.1"/>
</dbReference>
<dbReference type="EMBL" id="FQXJ01000032">
    <property type="protein sequence ID" value="SHI99952.1"/>
    <property type="molecule type" value="Genomic_DNA"/>
</dbReference>
<evidence type="ECO:0000313" key="3">
    <source>
        <dbReference type="Proteomes" id="UP000183954"/>
    </source>
</evidence>
<organism evidence="2 3">
    <name type="scientific">Desulfosporosinus lacus DSM 15449</name>
    <dbReference type="NCBI Taxonomy" id="1121420"/>
    <lineage>
        <taxon>Bacteria</taxon>
        <taxon>Bacillati</taxon>
        <taxon>Bacillota</taxon>
        <taxon>Clostridia</taxon>
        <taxon>Eubacteriales</taxon>
        <taxon>Desulfitobacteriaceae</taxon>
        <taxon>Desulfosporosinus</taxon>
    </lineage>
</organism>
<feature type="transmembrane region" description="Helical" evidence="1">
    <location>
        <begin position="120"/>
        <end position="143"/>
    </location>
</feature>
<feature type="transmembrane region" description="Helical" evidence="1">
    <location>
        <begin position="86"/>
        <end position="108"/>
    </location>
</feature>
<reference evidence="3" key="1">
    <citation type="submission" date="2016-11" db="EMBL/GenBank/DDBJ databases">
        <authorList>
            <person name="Varghese N."/>
            <person name="Submissions S."/>
        </authorList>
    </citation>
    <scope>NUCLEOTIDE SEQUENCE [LARGE SCALE GENOMIC DNA]</scope>
    <source>
        <strain evidence="3">DSM 15449</strain>
    </source>
</reference>
<keyword evidence="1" id="KW-0472">Membrane</keyword>